<name>A0A1V6NYD4_PENPO</name>
<reference evidence="2" key="1">
    <citation type="journal article" date="2017" name="Nat. Microbiol.">
        <title>Global analysis of biosynthetic gene clusters reveals vast potential of secondary metabolite production in Penicillium species.</title>
        <authorList>
            <person name="Nielsen J.C."/>
            <person name="Grijseels S."/>
            <person name="Prigent S."/>
            <person name="Ji B."/>
            <person name="Dainat J."/>
            <person name="Nielsen K.F."/>
            <person name="Frisvad J.C."/>
            <person name="Workman M."/>
            <person name="Nielsen J."/>
        </authorList>
    </citation>
    <scope>NUCLEOTIDE SEQUENCE [LARGE SCALE GENOMIC DNA]</scope>
    <source>
        <strain evidence="2">IBT 4502</strain>
    </source>
</reference>
<proteinExistence type="predicted"/>
<comment type="caution">
    <text evidence="1">The sequence shown here is derived from an EMBL/GenBank/DDBJ whole genome shotgun (WGS) entry which is preliminary data.</text>
</comment>
<gene>
    <name evidence="1" type="ORF">PENPOL_c002G09697</name>
</gene>
<evidence type="ECO:0000313" key="1">
    <source>
        <dbReference type="EMBL" id="OQD69753.1"/>
    </source>
</evidence>
<protein>
    <submittedName>
        <fullName evidence="1">Uncharacterized protein</fullName>
    </submittedName>
</protein>
<dbReference type="AlphaFoldDB" id="A0A1V6NYD4"/>
<sequence>MVGGLGLLAPWTNEDTDQAFERDLWRQDIDSDPSRRVYARGGLGLIHPASFQTLRLRCFDIRVPTGDLLACHYLPQHSNALLASYNSEQVADQRPIRTPGDGDLEYLTQLRIRATQRAEQQTRIVNDASRFLDKGQMILRDFSGIYSPPASDLLWDIEAEMEGLVDELVALWARDIQDLAEERPIPTLGDPELDDLTYIRSRATQRAEVYIRIVHNTSQLLEEGRMIMLEFANPYQPPAIDMLWDIEARMEVLVDALLGIWAEEMADREREQQIWAHLD</sequence>
<dbReference type="Proteomes" id="UP000191408">
    <property type="component" value="Unassembled WGS sequence"/>
</dbReference>
<keyword evidence="2" id="KW-1185">Reference proteome</keyword>
<organism evidence="1 2">
    <name type="scientific">Penicillium polonicum</name>
    <dbReference type="NCBI Taxonomy" id="60169"/>
    <lineage>
        <taxon>Eukaryota</taxon>
        <taxon>Fungi</taxon>
        <taxon>Dikarya</taxon>
        <taxon>Ascomycota</taxon>
        <taxon>Pezizomycotina</taxon>
        <taxon>Eurotiomycetes</taxon>
        <taxon>Eurotiomycetidae</taxon>
        <taxon>Eurotiales</taxon>
        <taxon>Aspergillaceae</taxon>
        <taxon>Penicillium</taxon>
    </lineage>
</organism>
<accession>A0A1V6NYD4</accession>
<evidence type="ECO:0000313" key="2">
    <source>
        <dbReference type="Proteomes" id="UP000191408"/>
    </source>
</evidence>
<dbReference type="OrthoDB" id="4365837at2759"/>
<dbReference type="EMBL" id="MDYM01000002">
    <property type="protein sequence ID" value="OQD69753.1"/>
    <property type="molecule type" value="Genomic_DNA"/>
</dbReference>